<comment type="caution">
    <text evidence="2">The sequence shown here is derived from an EMBL/GenBank/DDBJ whole genome shotgun (WGS) entry which is preliminary data.</text>
</comment>
<feature type="chain" id="PRO_5041922067" evidence="1">
    <location>
        <begin position="24"/>
        <end position="92"/>
    </location>
</feature>
<keyword evidence="3" id="KW-1185">Reference proteome</keyword>
<keyword evidence="1" id="KW-0732">Signal</keyword>
<organism evidence="2 3">
    <name type="scientific">Quillaja saponaria</name>
    <name type="common">Soap bark tree</name>
    <dbReference type="NCBI Taxonomy" id="32244"/>
    <lineage>
        <taxon>Eukaryota</taxon>
        <taxon>Viridiplantae</taxon>
        <taxon>Streptophyta</taxon>
        <taxon>Embryophyta</taxon>
        <taxon>Tracheophyta</taxon>
        <taxon>Spermatophyta</taxon>
        <taxon>Magnoliopsida</taxon>
        <taxon>eudicotyledons</taxon>
        <taxon>Gunneridae</taxon>
        <taxon>Pentapetalae</taxon>
        <taxon>rosids</taxon>
        <taxon>fabids</taxon>
        <taxon>Fabales</taxon>
        <taxon>Quillajaceae</taxon>
        <taxon>Quillaja</taxon>
    </lineage>
</organism>
<protein>
    <submittedName>
        <fullName evidence="2">Acyl carrier protein</fullName>
    </submittedName>
</protein>
<dbReference type="InterPro" id="IPR036736">
    <property type="entry name" value="ACP-like_sf"/>
</dbReference>
<sequence>MMNRHQMQFLVRGLLQFLLIEEATFPLACIHTQFILEFPARYAKPETVEKVEIVIDLEEEFGITVDDDSAQSIKSVQEAADLIDKIIEENSP</sequence>
<evidence type="ECO:0000313" key="3">
    <source>
        <dbReference type="Proteomes" id="UP001163823"/>
    </source>
</evidence>
<dbReference type="KEGG" id="qsa:O6P43_011156"/>
<reference evidence="2" key="1">
    <citation type="journal article" date="2023" name="Science">
        <title>Elucidation of the pathway for biosynthesis of saponin adjuvants from the soapbark tree.</title>
        <authorList>
            <person name="Reed J."/>
            <person name="Orme A."/>
            <person name="El-Demerdash A."/>
            <person name="Owen C."/>
            <person name="Martin L.B.B."/>
            <person name="Misra R.C."/>
            <person name="Kikuchi S."/>
            <person name="Rejzek M."/>
            <person name="Martin A.C."/>
            <person name="Harkess A."/>
            <person name="Leebens-Mack J."/>
            <person name="Louveau T."/>
            <person name="Stephenson M.J."/>
            <person name="Osbourn A."/>
        </authorList>
    </citation>
    <scope>NUCLEOTIDE SEQUENCE</scope>
    <source>
        <strain evidence="2">S10</strain>
    </source>
</reference>
<dbReference type="EMBL" id="JARAOO010000004">
    <property type="protein sequence ID" value="KAJ7973414.1"/>
    <property type="molecule type" value="Genomic_DNA"/>
</dbReference>
<dbReference type="SUPFAM" id="SSF47336">
    <property type="entry name" value="ACP-like"/>
    <property type="match status" value="1"/>
</dbReference>
<dbReference type="GO" id="GO:0000036">
    <property type="term" value="F:acyl carrier activity"/>
    <property type="evidence" value="ECO:0007669"/>
    <property type="project" value="InterPro"/>
</dbReference>
<feature type="signal peptide" evidence="1">
    <location>
        <begin position="1"/>
        <end position="23"/>
    </location>
</feature>
<dbReference type="AlphaFoldDB" id="A0AAD7Q210"/>
<dbReference type="PANTHER" id="PTHR46153">
    <property type="entry name" value="ACYL CARRIER PROTEIN"/>
    <property type="match status" value="1"/>
</dbReference>
<evidence type="ECO:0000256" key="1">
    <source>
        <dbReference type="SAM" id="SignalP"/>
    </source>
</evidence>
<evidence type="ECO:0000313" key="2">
    <source>
        <dbReference type="EMBL" id="KAJ7973414.1"/>
    </source>
</evidence>
<dbReference type="Gene3D" id="1.10.1200.10">
    <property type="entry name" value="ACP-like"/>
    <property type="match status" value="1"/>
</dbReference>
<dbReference type="Proteomes" id="UP001163823">
    <property type="component" value="Chromosome 4"/>
</dbReference>
<accession>A0AAD7Q210</accession>
<dbReference type="PANTHER" id="PTHR46153:SF20">
    <property type="entry name" value="ACYL CARRIER PROTEIN 2, CHLOROPLASTIC-RELATED"/>
    <property type="match status" value="1"/>
</dbReference>
<gene>
    <name evidence="2" type="ORF">O6P43_011156</name>
</gene>
<name>A0AAD7Q210_QUISA</name>
<dbReference type="InterPro" id="IPR044813">
    <property type="entry name" value="ACP_chloroplastic"/>
</dbReference>
<proteinExistence type="predicted"/>